<gene>
    <name evidence="3" type="ORF">KC669_03310</name>
</gene>
<dbReference type="Proteomes" id="UP000714915">
    <property type="component" value="Unassembled WGS sequence"/>
</dbReference>
<evidence type="ECO:0000313" key="3">
    <source>
        <dbReference type="EMBL" id="MCA9387037.1"/>
    </source>
</evidence>
<dbReference type="PANTHER" id="PTHR34477">
    <property type="entry name" value="UPF0213 PROTEIN YHBQ"/>
    <property type="match status" value="1"/>
</dbReference>
<name>A0A955LB67_9BACT</name>
<proteinExistence type="inferred from homology"/>
<reference evidence="3" key="2">
    <citation type="journal article" date="2021" name="Microbiome">
        <title>Successional dynamics and alternative stable states in a saline activated sludge microbial community over 9 years.</title>
        <authorList>
            <person name="Wang Y."/>
            <person name="Ye J."/>
            <person name="Ju F."/>
            <person name="Liu L."/>
            <person name="Boyd J.A."/>
            <person name="Deng Y."/>
            <person name="Parks D.H."/>
            <person name="Jiang X."/>
            <person name="Yin X."/>
            <person name="Woodcroft B.J."/>
            <person name="Tyson G.W."/>
            <person name="Hugenholtz P."/>
            <person name="Polz M.F."/>
            <person name="Zhang T."/>
        </authorList>
    </citation>
    <scope>NUCLEOTIDE SEQUENCE</scope>
    <source>
        <strain evidence="3">HKST-UBA09</strain>
    </source>
</reference>
<dbReference type="Pfam" id="PF01541">
    <property type="entry name" value="GIY-YIG"/>
    <property type="match status" value="1"/>
</dbReference>
<comment type="caution">
    <text evidence="3">The sequence shown here is derived from an EMBL/GenBank/DDBJ whole genome shotgun (WGS) entry which is preliminary data.</text>
</comment>
<feature type="domain" description="GIY-YIG" evidence="2">
    <location>
        <begin position="1"/>
        <end position="77"/>
    </location>
</feature>
<dbReference type="CDD" id="cd10448">
    <property type="entry name" value="GIY-YIG_unchar_3"/>
    <property type="match status" value="1"/>
</dbReference>
<dbReference type="SUPFAM" id="SSF82771">
    <property type="entry name" value="GIY-YIG endonuclease"/>
    <property type="match status" value="1"/>
</dbReference>
<sequence>MYFTYILSNKWDTVLYVGSTNNLAVRLTQHYTNTNSKSFSARYNLCKLVYFETYDQAWFAVEREKQIKKWSRRRKDDLINTINPKRFDLSGESVDIARG</sequence>
<dbReference type="InterPro" id="IPR050190">
    <property type="entry name" value="UPF0213_domain"/>
</dbReference>
<organism evidence="3 4">
    <name type="scientific">Candidatus Dojkabacteria bacterium</name>
    <dbReference type="NCBI Taxonomy" id="2099670"/>
    <lineage>
        <taxon>Bacteria</taxon>
        <taxon>Candidatus Dojkabacteria</taxon>
    </lineage>
</organism>
<dbReference type="InterPro" id="IPR000305">
    <property type="entry name" value="GIY-YIG_endonuc"/>
</dbReference>
<evidence type="ECO:0000259" key="2">
    <source>
        <dbReference type="PROSITE" id="PS50164"/>
    </source>
</evidence>
<dbReference type="SMART" id="SM00465">
    <property type="entry name" value="GIYc"/>
    <property type="match status" value="1"/>
</dbReference>
<comment type="similarity">
    <text evidence="1">Belongs to the UPF0213 family.</text>
</comment>
<dbReference type="PANTHER" id="PTHR34477:SF5">
    <property type="entry name" value="BSL5627 PROTEIN"/>
    <property type="match status" value="1"/>
</dbReference>
<dbReference type="EMBL" id="JAGQLF010000038">
    <property type="protein sequence ID" value="MCA9387037.1"/>
    <property type="molecule type" value="Genomic_DNA"/>
</dbReference>
<protein>
    <submittedName>
        <fullName evidence="3">GIY-YIG nuclease family protein</fullName>
    </submittedName>
</protein>
<accession>A0A955LB67</accession>
<evidence type="ECO:0000256" key="1">
    <source>
        <dbReference type="ARBA" id="ARBA00007435"/>
    </source>
</evidence>
<dbReference type="Gene3D" id="3.40.1440.10">
    <property type="entry name" value="GIY-YIG endonuclease"/>
    <property type="match status" value="1"/>
</dbReference>
<dbReference type="InterPro" id="IPR035901">
    <property type="entry name" value="GIY-YIG_endonuc_sf"/>
</dbReference>
<dbReference type="AlphaFoldDB" id="A0A955LB67"/>
<reference evidence="3" key="1">
    <citation type="submission" date="2020-04" db="EMBL/GenBank/DDBJ databases">
        <authorList>
            <person name="Zhang T."/>
        </authorList>
    </citation>
    <scope>NUCLEOTIDE SEQUENCE</scope>
    <source>
        <strain evidence="3">HKST-UBA09</strain>
    </source>
</reference>
<evidence type="ECO:0000313" key="4">
    <source>
        <dbReference type="Proteomes" id="UP000714915"/>
    </source>
</evidence>
<dbReference type="PROSITE" id="PS50164">
    <property type="entry name" value="GIY_YIG"/>
    <property type="match status" value="1"/>
</dbReference>